<evidence type="ECO:0000313" key="1">
    <source>
        <dbReference type="EMBL" id="GAH10615.1"/>
    </source>
</evidence>
<gene>
    <name evidence="1" type="ORF">S01H4_56012</name>
</gene>
<dbReference type="Pfam" id="PF13385">
    <property type="entry name" value="Laminin_G_3"/>
    <property type="match status" value="1"/>
</dbReference>
<dbReference type="Gene3D" id="2.60.120.200">
    <property type="match status" value="1"/>
</dbReference>
<accession>X1DQU3</accession>
<evidence type="ECO:0008006" key="2">
    <source>
        <dbReference type="Google" id="ProtNLM"/>
    </source>
</evidence>
<sequence>PITPDNWHHIVLTYDGKKIRLHCNNEGGYTNVTDVSYKETSYTGGLNPKALAIGLGVKFSGYMDEIAFWNRIIPDSEIMDNYMNPGDLKTVG</sequence>
<dbReference type="AlphaFoldDB" id="X1DQU3"/>
<dbReference type="InterPro" id="IPR013320">
    <property type="entry name" value="ConA-like_dom_sf"/>
</dbReference>
<proteinExistence type="predicted"/>
<protein>
    <recommendedName>
        <fullName evidence="2">LamG-like jellyroll fold domain-containing protein</fullName>
    </recommendedName>
</protein>
<comment type="caution">
    <text evidence="1">The sequence shown here is derived from an EMBL/GenBank/DDBJ whole genome shotgun (WGS) entry which is preliminary data.</text>
</comment>
<reference evidence="1" key="1">
    <citation type="journal article" date="2014" name="Front. Microbiol.">
        <title>High frequency of phylogenetically diverse reductive dehalogenase-homologous genes in deep subseafloor sedimentary metagenomes.</title>
        <authorList>
            <person name="Kawai M."/>
            <person name="Futagami T."/>
            <person name="Toyoda A."/>
            <person name="Takaki Y."/>
            <person name="Nishi S."/>
            <person name="Hori S."/>
            <person name="Arai W."/>
            <person name="Tsubouchi T."/>
            <person name="Morono Y."/>
            <person name="Uchiyama I."/>
            <person name="Ito T."/>
            <person name="Fujiyama A."/>
            <person name="Inagaki F."/>
            <person name="Takami H."/>
        </authorList>
    </citation>
    <scope>NUCLEOTIDE SEQUENCE</scope>
    <source>
        <strain evidence="1">Expedition CK06-06</strain>
    </source>
</reference>
<dbReference type="EMBL" id="BART01032407">
    <property type="protein sequence ID" value="GAH10615.1"/>
    <property type="molecule type" value="Genomic_DNA"/>
</dbReference>
<feature type="non-terminal residue" evidence="1">
    <location>
        <position position="1"/>
    </location>
</feature>
<organism evidence="1">
    <name type="scientific">marine sediment metagenome</name>
    <dbReference type="NCBI Taxonomy" id="412755"/>
    <lineage>
        <taxon>unclassified sequences</taxon>
        <taxon>metagenomes</taxon>
        <taxon>ecological metagenomes</taxon>
    </lineage>
</organism>
<dbReference type="SUPFAM" id="SSF49899">
    <property type="entry name" value="Concanavalin A-like lectins/glucanases"/>
    <property type="match status" value="1"/>
</dbReference>
<name>X1DQU3_9ZZZZ</name>